<comment type="cofactor">
    <cofactor evidence="1">
        <name>FAD</name>
        <dbReference type="ChEBI" id="CHEBI:57692"/>
    </cofactor>
</comment>
<dbReference type="Pfam" id="PF00441">
    <property type="entry name" value="Acyl-CoA_dh_1"/>
    <property type="match status" value="1"/>
</dbReference>
<evidence type="ECO:0000256" key="5">
    <source>
        <dbReference type="ARBA" id="ARBA00023002"/>
    </source>
</evidence>
<dbReference type="InterPro" id="IPR013786">
    <property type="entry name" value="AcylCoA_DH/ox_N"/>
</dbReference>
<dbReference type="InterPro" id="IPR037069">
    <property type="entry name" value="AcylCoA_DH/ox_N_sf"/>
</dbReference>
<evidence type="ECO:0000259" key="6">
    <source>
        <dbReference type="Pfam" id="PF00441"/>
    </source>
</evidence>
<dbReference type="InterPro" id="IPR046373">
    <property type="entry name" value="Acyl-CoA_Oxase/DH_mid-dom_sf"/>
</dbReference>
<dbReference type="InterPro" id="IPR009100">
    <property type="entry name" value="AcylCoA_DH/oxidase_NM_dom_sf"/>
</dbReference>
<gene>
    <name evidence="8" type="ORF">D3C57_150345</name>
</gene>
<feature type="domain" description="Acyl-CoA dehydrogenase/oxidase N-terminal" evidence="7">
    <location>
        <begin position="6"/>
        <end position="118"/>
    </location>
</feature>
<keyword evidence="3" id="KW-0285">Flavoprotein</keyword>
<dbReference type="Proteomes" id="UP000281594">
    <property type="component" value="Unassembled WGS sequence"/>
</dbReference>
<feature type="domain" description="Acyl-CoA dehydrogenase/oxidase C-terminal" evidence="6">
    <location>
        <begin position="231"/>
        <end position="366"/>
    </location>
</feature>
<dbReference type="eggNOG" id="COG1960">
    <property type="taxonomic scope" value="Bacteria"/>
</dbReference>
<dbReference type="PANTHER" id="PTHR43884">
    <property type="entry name" value="ACYL-COA DEHYDROGENASE"/>
    <property type="match status" value="1"/>
</dbReference>
<evidence type="ECO:0000259" key="7">
    <source>
        <dbReference type="Pfam" id="PF02771"/>
    </source>
</evidence>
<dbReference type="GO" id="GO:0003995">
    <property type="term" value="F:acyl-CoA dehydrogenase activity"/>
    <property type="evidence" value="ECO:0007669"/>
    <property type="project" value="TreeGrafter"/>
</dbReference>
<dbReference type="Pfam" id="PF02771">
    <property type="entry name" value="Acyl-CoA_dh_N"/>
    <property type="match status" value="1"/>
</dbReference>
<dbReference type="KEGG" id="src:M271_44430"/>
<evidence type="ECO:0008006" key="10">
    <source>
        <dbReference type="Google" id="ProtNLM"/>
    </source>
</evidence>
<dbReference type="Gene3D" id="1.10.540.10">
    <property type="entry name" value="Acyl-CoA dehydrogenase/oxidase, N-terminal domain"/>
    <property type="match status" value="1"/>
</dbReference>
<dbReference type="RefSeq" id="WP_020873735.1">
    <property type="nucleotide sequence ID" value="NC_022785.1"/>
</dbReference>
<dbReference type="HOGENOM" id="CLU_018204_5_1_11"/>
<sequence>MRFAFTDEQEELRHTVRRLLQERAPSEEVRRAAATAEGHDRKLWSLLSEIGLPALPVPEEYGGAGFGFVDLAVALEETGRGPLPSPLLPSAVLASGAVLSGADRDAREELLPGIAAGDTLAALTGVDLAHGEPGSALDARRTGGGWAIDGIDPMTLGGEAADVLVITAHTPQGPTLFVTPGDTAGLTLSPLTTMDETRRFARTEFRNVMATCIGTPGSAAGAVRHAARLAQVSIALESVGGAQRCLDMAVEYARTRVQFGQRIGSFQAVQHLLADSLLRVESARSAAWYAAWCVDSAPERLPLYASLAKSYCTEAYLTAAGTCLQVHGGIGFTWEHDAHLHLKRAKSSQSLLGSPAEHRVEVAERIGLAPSAKDGGFTESGTRGG</sequence>
<keyword evidence="4" id="KW-0274">FAD</keyword>
<name>A0A0A0NSQ3_STRRN</name>
<dbReference type="Gene3D" id="1.20.140.10">
    <property type="entry name" value="Butyryl-CoA Dehydrogenase, subunit A, domain 3"/>
    <property type="match status" value="1"/>
</dbReference>
<dbReference type="GO" id="GO:0050660">
    <property type="term" value="F:flavin adenine dinucleotide binding"/>
    <property type="evidence" value="ECO:0007669"/>
    <property type="project" value="InterPro"/>
</dbReference>
<evidence type="ECO:0000256" key="1">
    <source>
        <dbReference type="ARBA" id="ARBA00001974"/>
    </source>
</evidence>
<evidence type="ECO:0000313" key="9">
    <source>
        <dbReference type="Proteomes" id="UP000281594"/>
    </source>
</evidence>
<keyword evidence="5" id="KW-0560">Oxidoreductase</keyword>
<dbReference type="SUPFAM" id="SSF47203">
    <property type="entry name" value="Acyl-CoA dehydrogenase C-terminal domain-like"/>
    <property type="match status" value="1"/>
</dbReference>
<dbReference type="PANTHER" id="PTHR43884:SF20">
    <property type="entry name" value="ACYL-COA DEHYDROGENASE FADE28"/>
    <property type="match status" value="1"/>
</dbReference>
<reference evidence="8 9" key="1">
    <citation type="journal article" date="2018" name="J. Biol. Chem.">
        <title>Discovery of the actinoplanic acid pathway in Streptomyces rapamycinicus reveals a genetically conserved synergism with rapamycin.</title>
        <authorList>
            <person name="Mrak P."/>
            <person name="Krastel P."/>
            <person name="Pivk Lukancic P."/>
            <person name="Tao J."/>
            <person name="Pistorius D."/>
            <person name="Moore C.M."/>
        </authorList>
    </citation>
    <scope>NUCLEOTIDE SEQUENCE [LARGE SCALE GENOMIC DNA]</scope>
    <source>
        <strain evidence="8 9">NRRL 5491</strain>
    </source>
</reference>
<dbReference type="CDD" id="cd00567">
    <property type="entry name" value="ACAD"/>
    <property type="match status" value="1"/>
</dbReference>
<evidence type="ECO:0000256" key="2">
    <source>
        <dbReference type="ARBA" id="ARBA00009347"/>
    </source>
</evidence>
<comment type="similarity">
    <text evidence="2">Belongs to the acyl-CoA dehydrogenase family.</text>
</comment>
<dbReference type="InterPro" id="IPR036250">
    <property type="entry name" value="AcylCo_DH-like_C"/>
</dbReference>
<dbReference type="AlphaFoldDB" id="A0A0A0NSQ3"/>
<dbReference type="SUPFAM" id="SSF56645">
    <property type="entry name" value="Acyl-CoA dehydrogenase NM domain-like"/>
    <property type="match status" value="1"/>
</dbReference>
<dbReference type="Gene3D" id="2.40.110.10">
    <property type="entry name" value="Butyryl-CoA Dehydrogenase, subunit A, domain 2"/>
    <property type="match status" value="1"/>
</dbReference>
<evidence type="ECO:0000313" key="8">
    <source>
        <dbReference type="EMBL" id="RLV72914.1"/>
    </source>
</evidence>
<comment type="caution">
    <text evidence="8">The sequence shown here is derived from an EMBL/GenBank/DDBJ whole genome shotgun (WGS) entry which is preliminary data.</text>
</comment>
<accession>A0A0A0NSQ3</accession>
<evidence type="ECO:0000256" key="4">
    <source>
        <dbReference type="ARBA" id="ARBA00022827"/>
    </source>
</evidence>
<dbReference type="EMBL" id="QYCY01000004">
    <property type="protein sequence ID" value="RLV72914.1"/>
    <property type="molecule type" value="Genomic_DNA"/>
</dbReference>
<evidence type="ECO:0000256" key="3">
    <source>
        <dbReference type="ARBA" id="ARBA00022630"/>
    </source>
</evidence>
<dbReference type="InterPro" id="IPR009075">
    <property type="entry name" value="AcylCo_DH/oxidase_C"/>
</dbReference>
<organism evidence="8 9">
    <name type="scientific">Streptomyces rapamycinicus (strain ATCC 29253 / DSM 41530 / NRRL 5491 / AYB-994)</name>
    <name type="common">Streptomyces hygroscopicus (strain ATCC 29253)</name>
    <dbReference type="NCBI Taxonomy" id="1343740"/>
    <lineage>
        <taxon>Bacteria</taxon>
        <taxon>Bacillati</taxon>
        <taxon>Actinomycetota</taxon>
        <taxon>Actinomycetes</taxon>
        <taxon>Kitasatosporales</taxon>
        <taxon>Streptomycetaceae</taxon>
        <taxon>Streptomyces</taxon>
        <taxon>Streptomyces violaceusniger group</taxon>
    </lineage>
</organism>
<dbReference type="STRING" id="1343740.M271_44430"/>
<protein>
    <recommendedName>
        <fullName evidence="10">Acyl-CoA dehydrogenase</fullName>
    </recommendedName>
</protein>
<proteinExistence type="inferred from homology"/>